<dbReference type="EMBL" id="CABPSK010000006">
    <property type="protein sequence ID" value="VVE53032.1"/>
    <property type="molecule type" value="Genomic_DNA"/>
</dbReference>
<accession>A0A5E4YX00</accession>
<dbReference type="GeneID" id="300406804"/>
<keyword evidence="2" id="KW-1185">Reference proteome</keyword>
<reference evidence="1 2" key="1">
    <citation type="submission" date="2019-08" db="EMBL/GenBank/DDBJ databases">
        <authorList>
            <person name="Peeters C."/>
        </authorList>
    </citation>
    <scope>NUCLEOTIDE SEQUENCE [LARGE SCALE GENOMIC DNA]</scope>
    <source>
        <strain evidence="1 2">LMG 31114</strain>
    </source>
</reference>
<dbReference type="Proteomes" id="UP000366945">
    <property type="component" value="Unassembled WGS sequence"/>
</dbReference>
<dbReference type="RefSeq" id="WP_150682026.1">
    <property type="nucleotide sequence ID" value="NZ_CABPSK010000006.1"/>
</dbReference>
<protein>
    <submittedName>
        <fullName evidence="1">Uncharacterized protein</fullName>
    </submittedName>
</protein>
<proteinExistence type="predicted"/>
<evidence type="ECO:0000313" key="2">
    <source>
        <dbReference type="Proteomes" id="UP000366945"/>
    </source>
</evidence>
<sequence length="406" mass="43767">MEIDLFPIGTSGPSTPPQMRSIFDGEPPAKRACIDAPFAFDFAGTSSSNICVITPLVAANPPPQPAPPVTPAPEFDVDAALPEAFDTSTLSKIGTDPRSLTALATVAHLAIAPIPEAKRLYERLLDALEAMPNFDNWDLAFGNLLAVRSTLVNRTADAMMALLVDAPGKQRIKEITTLALAASNARFDTVLQSRLDAIAELPPAKRLAAWRDTLASCQRSDAYYDTSRANRLAKCIDHLPEGEQRGAISTLLTNDGRAISGTDWEPLVHTCTMQAHRLALANSQASAQPAPAGVQRAPVTPATVQLEVLKAAIDASTKAGDPAIKDTIGEVMRHLDRCPPETAQTLLTIAVQITNAQDEYEHLGFSDLEAISVLRNLRDASGNDKRTYPRPDFERLIREQCDYAAE</sequence>
<name>A0A5E4YX00_9BURK</name>
<evidence type="ECO:0000313" key="1">
    <source>
        <dbReference type="EMBL" id="VVE53032.1"/>
    </source>
</evidence>
<organism evidence="1 2">
    <name type="scientific">Pandoraea pneumonica</name>
    <dbReference type="NCBI Taxonomy" id="2508299"/>
    <lineage>
        <taxon>Bacteria</taxon>
        <taxon>Pseudomonadati</taxon>
        <taxon>Pseudomonadota</taxon>
        <taxon>Betaproteobacteria</taxon>
        <taxon>Burkholderiales</taxon>
        <taxon>Burkholderiaceae</taxon>
        <taxon>Pandoraea</taxon>
    </lineage>
</organism>
<dbReference type="AlphaFoldDB" id="A0A5E4YX00"/>
<dbReference type="OrthoDB" id="8936576at2"/>
<gene>
    <name evidence="1" type="ORF">PPN31114_04825</name>
</gene>